<dbReference type="AlphaFoldDB" id="A0AAE0RQZ9"/>
<dbReference type="EMBL" id="JAEAOA010000633">
    <property type="protein sequence ID" value="KAK3578138.1"/>
    <property type="molecule type" value="Genomic_DNA"/>
</dbReference>
<gene>
    <name evidence="1" type="ORF">CHS0354_010092</name>
</gene>
<protein>
    <submittedName>
        <fullName evidence="1">Uncharacterized protein</fullName>
    </submittedName>
</protein>
<proteinExistence type="predicted"/>
<organism evidence="1 2">
    <name type="scientific">Potamilus streckersoni</name>
    <dbReference type="NCBI Taxonomy" id="2493646"/>
    <lineage>
        <taxon>Eukaryota</taxon>
        <taxon>Metazoa</taxon>
        <taxon>Spiralia</taxon>
        <taxon>Lophotrochozoa</taxon>
        <taxon>Mollusca</taxon>
        <taxon>Bivalvia</taxon>
        <taxon>Autobranchia</taxon>
        <taxon>Heteroconchia</taxon>
        <taxon>Palaeoheterodonta</taxon>
        <taxon>Unionida</taxon>
        <taxon>Unionoidea</taxon>
        <taxon>Unionidae</taxon>
        <taxon>Ambleminae</taxon>
        <taxon>Lampsilini</taxon>
        <taxon>Potamilus</taxon>
    </lineage>
</organism>
<evidence type="ECO:0000313" key="2">
    <source>
        <dbReference type="Proteomes" id="UP001195483"/>
    </source>
</evidence>
<accession>A0AAE0RQZ9</accession>
<reference evidence="1" key="2">
    <citation type="journal article" date="2021" name="Genome Biol. Evol.">
        <title>Developing a high-quality reference genome for a parasitic bivalve with doubly uniparental inheritance (Bivalvia: Unionida).</title>
        <authorList>
            <person name="Smith C.H."/>
        </authorList>
    </citation>
    <scope>NUCLEOTIDE SEQUENCE</scope>
    <source>
        <strain evidence="1">CHS0354</strain>
        <tissue evidence="1">Mantle</tissue>
    </source>
</reference>
<dbReference type="Proteomes" id="UP001195483">
    <property type="component" value="Unassembled WGS sequence"/>
</dbReference>
<comment type="caution">
    <text evidence="1">The sequence shown here is derived from an EMBL/GenBank/DDBJ whole genome shotgun (WGS) entry which is preliminary data.</text>
</comment>
<name>A0AAE0RQZ9_9BIVA</name>
<keyword evidence="2" id="KW-1185">Reference proteome</keyword>
<evidence type="ECO:0000313" key="1">
    <source>
        <dbReference type="EMBL" id="KAK3578138.1"/>
    </source>
</evidence>
<reference evidence="1" key="3">
    <citation type="submission" date="2023-05" db="EMBL/GenBank/DDBJ databases">
        <authorList>
            <person name="Smith C.H."/>
        </authorList>
    </citation>
    <scope>NUCLEOTIDE SEQUENCE</scope>
    <source>
        <strain evidence="1">CHS0354</strain>
        <tissue evidence="1">Mantle</tissue>
    </source>
</reference>
<reference evidence="1" key="1">
    <citation type="journal article" date="2021" name="Genome Biol. Evol.">
        <title>A High-Quality Reference Genome for a Parasitic Bivalve with Doubly Uniparental Inheritance (Bivalvia: Unionida).</title>
        <authorList>
            <person name="Smith C.H."/>
        </authorList>
    </citation>
    <scope>NUCLEOTIDE SEQUENCE</scope>
    <source>
        <strain evidence="1">CHS0354</strain>
    </source>
</reference>
<sequence>MQKSSKFSFTTARRLFVVDLSTQKNKQPNWQVKINLGTHEHVPHFLRQVEDMEVHSNMKCFQFSWKRSREGKTIVEKKEDTIIHFLSMATTATATSAARPLISPIDYREGETNHLTFPFPYPLDLEVGIDGVGNVLNMEHDLGAIVTWELLSLRKE</sequence>